<evidence type="ECO:0000313" key="3">
    <source>
        <dbReference type="Proteomes" id="UP001595444"/>
    </source>
</evidence>
<feature type="region of interest" description="Disordered" evidence="1">
    <location>
        <begin position="476"/>
        <end position="501"/>
    </location>
</feature>
<gene>
    <name evidence="2" type="ORF">ACFOKA_07665</name>
</gene>
<dbReference type="Proteomes" id="UP001595444">
    <property type="component" value="Unassembled WGS sequence"/>
</dbReference>
<accession>A0ABV7D525</accession>
<organism evidence="2 3">
    <name type="scientific">Kordiimonas pumila</name>
    <dbReference type="NCBI Taxonomy" id="2161677"/>
    <lineage>
        <taxon>Bacteria</taxon>
        <taxon>Pseudomonadati</taxon>
        <taxon>Pseudomonadota</taxon>
        <taxon>Alphaproteobacteria</taxon>
        <taxon>Kordiimonadales</taxon>
        <taxon>Kordiimonadaceae</taxon>
        <taxon>Kordiimonas</taxon>
    </lineage>
</organism>
<reference evidence="3" key="1">
    <citation type="journal article" date="2019" name="Int. J. Syst. Evol. Microbiol.">
        <title>The Global Catalogue of Microorganisms (GCM) 10K type strain sequencing project: providing services to taxonomists for standard genome sequencing and annotation.</title>
        <authorList>
            <consortium name="The Broad Institute Genomics Platform"/>
            <consortium name="The Broad Institute Genome Sequencing Center for Infectious Disease"/>
            <person name="Wu L."/>
            <person name="Ma J."/>
        </authorList>
    </citation>
    <scope>NUCLEOTIDE SEQUENCE [LARGE SCALE GENOMIC DNA]</scope>
    <source>
        <strain evidence="3">KCTC 62164</strain>
    </source>
</reference>
<evidence type="ECO:0008006" key="4">
    <source>
        <dbReference type="Google" id="ProtNLM"/>
    </source>
</evidence>
<evidence type="ECO:0000313" key="2">
    <source>
        <dbReference type="EMBL" id="MFC3051777.1"/>
    </source>
</evidence>
<sequence length="559" mass="60797">MSKASAFDMNALDNRIKELVAYARSRDGEDRSTLYRNLIDLFLTGKAPKADHTRSQLLDVIEAMIPHVDSETRRTAADLLANMLLPPSDLALRLCRDRASIVANLIKLAPFDEDDIIELIGRTGREHHQILATREDLSANVWIALARAAPSAPPFDHQSTLALWSDDLGILRTAPKHSPRQDTATVTPLHPARLDQMHAETPHQAATNGIRIIKTGDDLIAERADTKPNAAQDNEKLPHTALKQPAPKETEPERKTVSKPSVNNAALQQFLTEDFATSPLKDPGPGGWSWQTDRDGIVMQLSPYGEKLLGETSVALGASVLDLLGLNAKLGHPVARAFQRRSTIHDAPIHLGMLDKPHQHWTLEATPLFSAHGGIFEGYEGILTPVVPASNDDSFLLNDDDGSAMFLDDLHGDDEDDAPIEKQPYFKRLDKEPLPSQERLNTPEESVSLTDDTTSLISATTATAVADIIKDAFGGLHTNNAPKEPQETAAPQPAESTPDTNVAAAPGIEQMLATLEVLDEALKRLTDAAKTSTNPGVRLQGDIATACARSLKEQLLSKQ</sequence>
<name>A0ABV7D525_9PROT</name>
<feature type="region of interest" description="Disordered" evidence="1">
    <location>
        <begin position="228"/>
        <end position="259"/>
    </location>
</feature>
<feature type="region of interest" description="Disordered" evidence="1">
    <location>
        <begin position="427"/>
        <end position="448"/>
    </location>
</feature>
<proteinExistence type="predicted"/>
<comment type="caution">
    <text evidence="2">The sequence shown here is derived from an EMBL/GenBank/DDBJ whole genome shotgun (WGS) entry which is preliminary data.</text>
</comment>
<protein>
    <recommendedName>
        <fullName evidence="4">HEAT repeat domain-containing protein</fullName>
    </recommendedName>
</protein>
<evidence type="ECO:0000256" key="1">
    <source>
        <dbReference type="SAM" id="MobiDB-lite"/>
    </source>
</evidence>
<dbReference type="EMBL" id="JBHRSL010000004">
    <property type="protein sequence ID" value="MFC3051777.1"/>
    <property type="molecule type" value="Genomic_DNA"/>
</dbReference>
<feature type="compositionally biased region" description="Basic and acidic residues" evidence="1">
    <location>
        <begin position="246"/>
        <end position="256"/>
    </location>
</feature>
<dbReference type="RefSeq" id="WP_194215243.1">
    <property type="nucleotide sequence ID" value="NZ_CP061205.1"/>
</dbReference>
<keyword evidence="3" id="KW-1185">Reference proteome</keyword>